<keyword evidence="3" id="KW-1185">Reference proteome</keyword>
<dbReference type="InterPro" id="IPR036291">
    <property type="entry name" value="NAD(P)-bd_dom_sf"/>
</dbReference>
<evidence type="ECO:0000313" key="3">
    <source>
        <dbReference type="Proteomes" id="UP000319411"/>
    </source>
</evidence>
<dbReference type="Proteomes" id="UP000319411">
    <property type="component" value="Plasmid unnamed1"/>
</dbReference>
<keyword evidence="2" id="KW-0614">Plasmid</keyword>
<protein>
    <submittedName>
        <fullName evidence="2">NAD(P)-dependent oxidoreductase</fullName>
    </submittedName>
</protein>
<dbReference type="AlphaFoldDB" id="A0A518XHZ4"/>
<organism evidence="2 3">
    <name type="scientific">Candidatus Pantoea soli</name>
    <dbReference type="NCBI Taxonomy" id="3098669"/>
    <lineage>
        <taxon>Bacteria</taxon>
        <taxon>Pseudomonadati</taxon>
        <taxon>Pseudomonadota</taxon>
        <taxon>Gammaproteobacteria</taxon>
        <taxon>Enterobacterales</taxon>
        <taxon>Erwiniaceae</taxon>
        <taxon>Pantoea</taxon>
    </lineage>
</organism>
<evidence type="ECO:0000313" key="2">
    <source>
        <dbReference type="EMBL" id="QDY43789.1"/>
    </source>
</evidence>
<dbReference type="KEGG" id="pdis:D8B20_17795"/>
<dbReference type="PANTHER" id="PTHR15020">
    <property type="entry name" value="FLAVIN REDUCTASE-RELATED"/>
    <property type="match status" value="1"/>
</dbReference>
<accession>A0A518XHZ4</accession>
<reference evidence="2 3" key="1">
    <citation type="submission" date="2018-10" db="EMBL/GenBank/DDBJ databases">
        <title>Genome Sequencing of Pantoea dispersa DSM 32899.</title>
        <authorList>
            <person name="Nawrath M."/>
            <person name="Ottenheim C."/>
            <person name="Wilm A."/>
            <person name="Zimmermann W."/>
            <person name="Wu J.C."/>
        </authorList>
    </citation>
    <scope>NUCLEOTIDE SEQUENCE [LARGE SCALE GENOMIC DNA]</scope>
    <source>
        <strain evidence="2 3">DSM 32899</strain>
        <plasmid evidence="2 3">unnamed1</plasmid>
    </source>
</reference>
<dbReference type="PANTHER" id="PTHR15020:SF50">
    <property type="entry name" value="UPF0659 PROTEIN YMR090W"/>
    <property type="match status" value="1"/>
</dbReference>
<dbReference type="SUPFAM" id="SSF51735">
    <property type="entry name" value="NAD(P)-binding Rossmann-fold domains"/>
    <property type="match status" value="1"/>
</dbReference>
<dbReference type="CDD" id="cd05243">
    <property type="entry name" value="SDR_a5"/>
    <property type="match status" value="1"/>
</dbReference>
<dbReference type="RefSeq" id="WP_145890774.1">
    <property type="nucleotide sequence ID" value="NZ_CP032703.1"/>
</dbReference>
<dbReference type="OrthoDB" id="9803892at2"/>
<gene>
    <name evidence="2" type="ORF">D8B20_17795</name>
</gene>
<dbReference type="Pfam" id="PF13460">
    <property type="entry name" value="NAD_binding_10"/>
    <property type="match status" value="1"/>
</dbReference>
<name>A0A518XHZ4_9GAMM</name>
<proteinExistence type="predicted"/>
<dbReference type="EMBL" id="CP032703">
    <property type="protein sequence ID" value="QDY43789.1"/>
    <property type="molecule type" value="Genomic_DNA"/>
</dbReference>
<feature type="domain" description="NAD(P)-binding" evidence="1">
    <location>
        <begin position="8"/>
        <end position="193"/>
    </location>
</feature>
<sequence length="230" mass="23798">MSNVFIIGGAGQIGRRLTKMLVADGHTARPLFRHADQEAALRQSGAVPVQGDLTALDSSRLAALMQGSDVVVFTAGAGGKGGEAMTNAVDGEGLVNAIAAAKQAGIQRFVLVSAFPEAGRGKPLSDTFENYMRVKKQGDVALAASGLDWVIVRPGTLTDEAGSGWVHAGLAIAYGSIPRDDVAATLAEVINQPDIARVIFELTSGETPVALAVSQFAPQLSTTERDDLSA</sequence>
<evidence type="ECO:0000259" key="1">
    <source>
        <dbReference type="Pfam" id="PF13460"/>
    </source>
</evidence>
<dbReference type="Gene3D" id="3.40.50.720">
    <property type="entry name" value="NAD(P)-binding Rossmann-like Domain"/>
    <property type="match status" value="1"/>
</dbReference>
<dbReference type="InterPro" id="IPR016040">
    <property type="entry name" value="NAD(P)-bd_dom"/>
</dbReference>
<geneLocation type="plasmid" evidence="2 3">
    <name>unnamed1</name>
</geneLocation>